<name>A0ABR8EMV7_NOSLI</name>
<dbReference type="EMBL" id="JACJTE010000001">
    <property type="protein sequence ID" value="MBD2559265.1"/>
    <property type="molecule type" value="Genomic_DNA"/>
</dbReference>
<comment type="caution">
    <text evidence="2">The sequence shown here is derived from an EMBL/GenBank/DDBJ whole genome shotgun (WGS) entry which is preliminary data.</text>
</comment>
<keyword evidence="1" id="KW-0812">Transmembrane</keyword>
<evidence type="ECO:0000313" key="3">
    <source>
        <dbReference type="Proteomes" id="UP000604661"/>
    </source>
</evidence>
<proteinExistence type="predicted"/>
<keyword evidence="1" id="KW-1133">Transmembrane helix</keyword>
<keyword evidence="3" id="KW-1185">Reference proteome</keyword>
<dbReference type="Proteomes" id="UP000604661">
    <property type="component" value="Unassembled WGS sequence"/>
</dbReference>
<organism evidence="2 3">
    <name type="scientific">Nostoc linckia FACHB-391</name>
    <dbReference type="NCBI Taxonomy" id="2692906"/>
    <lineage>
        <taxon>Bacteria</taxon>
        <taxon>Bacillati</taxon>
        <taxon>Cyanobacteriota</taxon>
        <taxon>Cyanophyceae</taxon>
        <taxon>Nostocales</taxon>
        <taxon>Nostocaceae</taxon>
        <taxon>Nostoc</taxon>
    </lineage>
</organism>
<reference evidence="2 3" key="1">
    <citation type="journal article" date="2020" name="ISME J.">
        <title>Comparative genomics reveals insights into cyanobacterial evolution and habitat adaptation.</title>
        <authorList>
            <person name="Chen M.Y."/>
            <person name="Teng W.K."/>
            <person name="Zhao L."/>
            <person name="Hu C.X."/>
            <person name="Zhou Y.K."/>
            <person name="Han B.P."/>
            <person name="Song L.R."/>
            <person name="Shu W.S."/>
        </authorList>
    </citation>
    <scope>NUCLEOTIDE SEQUENCE [LARGE SCALE GENOMIC DNA]</scope>
    <source>
        <strain evidence="2 3">FACHB-391</strain>
    </source>
</reference>
<keyword evidence="1" id="KW-0472">Membrane</keyword>
<evidence type="ECO:0000313" key="2">
    <source>
        <dbReference type="EMBL" id="MBD2559265.1"/>
    </source>
</evidence>
<gene>
    <name evidence="2" type="ORF">H6G95_01180</name>
</gene>
<sequence>MGTDLMKLATKQAVKQKFAQSVAFMQQTRNLSLSFLYGHGMIPYRLGLICLLMVGLCSCGSLTSSGLNRSNFKIGSNVTPIREIKPEQDNQAIVYIQGQVEKQAPLMKQWAYQINDSTGKIWVVTNQKNLVEGAQVVIKGKVRYRSIPLAGKELGEVYLEEE</sequence>
<evidence type="ECO:0000256" key="1">
    <source>
        <dbReference type="SAM" id="Phobius"/>
    </source>
</evidence>
<protein>
    <recommendedName>
        <fullName evidence="4">DNA-binding protein</fullName>
    </recommendedName>
</protein>
<feature type="transmembrane region" description="Helical" evidence="1">
    <location>
        <begin position="42"/>
        <end position="63"/>
    </location>
</feature>
<accession>A0ABR8EMV7</accession>
<evidence type="ECO:0008006" key="4">
    <source>
        <dbReference type="Google" id="ProtNLM"/>
    </source>
</evidence>